<name>A0A4C1ZLY6_EUMVA</name>
<gene>
    <name evidence="3" type="ORF">EVAR_99951_1</name>
</gene>
<comment type="caution">
    <text evidence="3">The sequence shown here is derived from an EMBL/GenBank/DDBJ whole genome shotgun (WGS) entry which is preliminary data.</text>
</comment>
<dbReference type="AlphaFoldDB" id="A0A4C1ZLY6"/>
<evidence type="ECO:0000313" key="4">
    <source>
        <dbReference type="Proteomes" id="UP000299102"/>
    </source>
</evidence>
<keyword evidence="2" id="KW-1133">Transmembrane helix</keyword>
<organism evidence="3 4">
    <name type="scientific">Eumeta variegata</name>
    <name type="common">Bagworm moth</name>
    <name type="synonym">Eumeta japonica</name>
    <dbReference type="NCBI Taxonomy" id="151549"/>
    <lineage>
        <taxon>Eukaryota</taxon>
        <taxon>Metazoa</taxon>
        <taxon>Ecdysozoa</taxon>
        <taxon>Arthropoda</taxon>
        <taxon>Hexapoda</taxon>
        <taxon>Insecta</taxon>
        <taxon>Pterygota</taxon>
        <taxon>Neoptera</taxon>
        <taxon>Endopterygota</taxon>
        <taxon>Lepidoptera</taxon>
        <taxon>Glossata</taxon>
        <taxon>Ditrysia</taxon>
        <taxon>Tineoidea</taxon>
        <taxon>Psychidae</taxon>
        <taxon>Oiketicinae</taxon>
        <taxon>Eumeta</taxon>
    </lineage>
</organism>
<keyword evidence="2" id="KW-0812">Transmembrane</keyword>
<accession>A0A4C1ZLY6</accession>
<evidence type="ECO:0000256" key="2">
    <source>
        <dbReference type="SAM" id="Phobius"/>
    </source>
</evidence>
<feature type="region of interest" description="Disordered" evidence="1">
    <location>
        <begin position="103"/>
        <end position="145"/>
    </location>
</feature>
<sequence>MLTIRPTGRGGRGGRRAARAVSEPPRRRRFWRQYFLLYRVYLAISFIVRFMYVPLYGISFETLSEQNIARERCGLKEECHYRVKKGILQWFAYQERTNERIGKGLPRNSYADQTERSAHYLPSGRGRSRGAKRQDRGRRNALKRVHAREPAPDGRLCCYVPVDGVSRQVSDLEHVPLRTGRSIMFLTTSICFFIGRFGMKEQQNNRTPFHFHGRRESRAARRPVRRLSGRRVRLWFISLRTKERRPCTGDSAGRYDLTLSAPHLDDLFDISKRTQKNFFTRRIGRSHNPGAGRGRGLRLGFDSEPDPAVSARLRDRPKAAILSRVRGCGAQENHKMKSAQMRWRLCKLFVSYARRLTETIIPSNFTGDGKKVYRDAYLLIRQKSGRLTSARAVAACGGCAARTDVTRARARTHAPASDGLSARTGGRARSGLPMTLRNYVT</sequence>
<feature type="region of interest" description="Disordered" evidence="1">
    <location>
        <begin position="1"/>
        <end position="20"/>
    </location>
</feature>
<protein>
    <submittedName>
        <fullName evidence="3">Uncharacterized protein</fullName>
    </submittedName>
</protein>
<evidence type="ECO:0000256" key="1">
    <source>
        <dbReference type="SAM" id="MobiDB-lite"/>
    </source>
</evidence>
<evidence type="ECO:0000313" key="3">
    <source>
        <dbReference type="EMBL" id="GBP87627.1"/>
    </source>
</evidence>
<dbReference type="Proteomes" id="UP000299102">
    <property type="component" value="Unassembled WGS sequence"/>
</dbReference>
<keyword evidence="4" id="KW-1185">Reference proteome</keyword>
<reference evidence="3 4" key="1">
    <citation type="journal article" date="2019" name="Commun. Biol.">
        <title>The bagworm genome reveals a unique fibroin gene that provides high tensile strength.</title>
        <authorList>
            <person name="Kono N."/>
            <person name="Nakamura H."/>
            <person name="Ohtoshi R."/>
            <person name="Tomita M."/>
            <person name="Numata K."/>
            <person name="Arakawa K."/>
        </authorList>
    </citation>
    <scope>NUCLEOTIDE SEQUENCE [LARGE SCALE GENOMIC DNA]</scope>
</reference>
<keyword evidence="2" id="KW-0472">Membrane</keyword>
<proteinExistence type="predicted"/>
<dbReference type="EMBL" id="BGZK01001872">
    <property type="protein sequence ID" value="GBP87627.1"/>
    <property type="molecule type" value="Genomic_DNA"/>
</dbReference>
<feature type="transmembrane region" description="Helical" evidence="2">
    <location>
        <begin position="36"/>
        <end position="58"/>
    </location>
</feature>
<feature type="region of interest" description="Disordered" evidence="1">
    <location>
        <begin position="411"/>
        <end position="441"/>
    </location>
</feature>